<keyword evidence="3 4" id="KW-0874">Quinone</keyword>
<sequence length="184" mass="20539">MSSEIDVVPAITTRREDAETGLRSLISKGLGWARKYSLFQYPFVTACCGMEYMTVASARYDLDRFGAALPRFSPRQADLLMVVGTVNCKQAPILRRIYEQMADPKWVIAFGVCASSGGFYDNYATVQGIDRIVPVDVYIPGCPPRPEQVLDGIILLQKKIQDQSHKLIDRKPLPTFGPEYGGER</sequence>
<comment type="cofactor">
    <cofactor evidence="4">
        <name>[4Fe-4S] cluster</name>
        <dbReference type="ChEBI" id="CHEBI:49883"/>
    </cofactor>
    <text evidence="4">Binds 1 [4Fe-4S] cluster.</text>
</comment>
<name>A0ABM7WQX1_9BACT</name>
<feature type="binding site" evidence="4">
    <location>
        <position position="113"/>
    </location>
    <ligand>
        <name>[4Fe-4S] cluster</name>
        <dbReference type="ChEBI" id="CHEBI:49883"/>
    </ligand>
</feature>
<dbReference type="NCBIfam" id="NF005012">
    <property type="entry name" value="PRK06411.1"/>
    <property type="match status" value="1"/>
</dbReference>
<evidence type="ECO:0000256" key="5">
    <source>
        <dbReference type="RuleBase" id="RU004464"/>
    </source>
</evidence>
<dbReference type="Gene3D" id="3.40.50.12280">
    <property type="match status" value="1"/>
</dbReference>
<dbReference type="SUPFAM" id="SSF56770">
    <property type="entry name" value="HydA/Nqo6-like"/>
    <property type="match status" value="1"/>
</dbReference>
<feature type="binding site" evidence="4">
    <location>
        <position position="47"/>
    </location>
    <ligand>
        <name>[4Fe-4S] cluster</name>
        <dbReference type="ChEBI" id="CHEBI:49883"/>
    </ligand>
</feature>
<feature type="binding site" evidence="4">
    <location>
        <position position="48"/>
    </location>
    <ligand>
        <name>[4Fe-4S] cluster</name>
        <dbReference type="ChEBI" id="CHEBI:49883"/>
    </ligand>
</feature>
<dbReference type="InterPro" id="IPR006138">
    <property type="entry name" value="NADH_UQ_OxRdtase_20Kd_su"/>
</dbReference>
<keyword evidence="4" id="KW-1278">Translocase</keyword>
<comment type="function">
    <text evidence="4">NDH-1 shuttles electrons from NADH, via FMN and iron-sulfur (Fe-S) centers, to quinones in the respiratory chain. The immediate electron acceptor for the enzyme in this species is believed to be ubiquinone. Couples the redox reaction to proton translocation (for every two electrons transferred, four hydrogen ions are translocated across the cytoplasmic membrane), and thus conserves the redox energy in a proton gradient.</text>
</comment>
<dbReference type="InterPro" id="IPR006137">
    <property type="entry name" value="NADH_UbQ_OxRdtase-like_20kDa"/>
</dbReference>
<feature type="domain" description="NADH:ubiquinone oxidoreductase-like 20kDa subunit" evidence="6">
    <location>
        <begin position="47"/>
        <end position="154"/>
    </location>
</feature>
<comment type="subunit">
    <text evidence="4">NDH-1 is composed of 14 different subunits. Subunits NuoB, C, D, E, F, and G constitute the peripheral sector of the complex.</text>
</comment>
<keyword evidence="4 5" id="KW-0479">Metal-binding</keyword>
<dbReference type="EC" id="7.1.1.-" evidence="4"/>
<dbReference type="Pfam" id="PF01058">
    <property type="entry name" value="Oxidored_q6"/>
    <property type="match status" value="1"/>
</dbReference>
<keyword evidence="4 5" id="KW-0408">Iron</keyword>
<keyword evidence="4" id="KW-0830">Ubiquinone</keyword>
<keyword evidence="4 5" id="KW-0520">NAD</keyword>
<evidence type="ECO:0000256" key="3">
    <source>
        <dbReference type="ARBA" id="ARBA00022719"/>
    </source>
</evidence>
<keyword evidence="4 5" id="KW-0004">4Fe-4S</keyword>
<evidence type="ECO:0000256" key="4">
    <source>
        <dbReference type="HAMAP-Rule" id="MF_01356"/>
    </source>
</evidence>
<dbReference type="RefSeq" id="WP_248358745.1">
    <property type="nucleotide sequence ID" value="NZ_AP025591.1"/>
</dbReference>
<evidence type="ECO:0000256" key="2">
    <source>
        <dbReference type="ARBA" id="ARBA00022519"/>
    </source>
</evidence>
<evidence type="ECO:0000313" key="7">
    <source>
        <dbReference type="EMBL" id="BDG01851.1"/>
    </source>
</evidence>
<gene>
    <name evidence="4" type="primary">nuoB</name>
    <name evidence="7" type="ORF">AMOR_08470</name>
</gene>
<keyword evidence="4" id="KW-1003">Cell membrane</keyword>
<keyword evidence="4" id="KW-0813">Transport</keyword>
<dbReference type="PROSITE" id="PS01150">
    <property type="entry name" value="COMPLEX1_20K"/>
    <property type="match status" value="1"/>
</dbReference>
<accession>A0ABM7WQX1</accession>
<keyword evidence="2" id="KW-0997">Cell inner membrane</keyword>
<organism evidence="7 8">
    <name type="scientific">Anaeromyxobacter oryzae</name>
    <dbReference type="NCBI Taxonomy" id="2918170"/>
    <lineage>
        <taxon>Bacteria</taxon>
        <taxon>Pseudomonadati</taxon>
        <taxon>Myxococcota</taxon>
        <taxon>Myxococcia</taxon>
        <taxon>Myxococcales</taxon>
        <taxon>Cystobacterineae</taxon>
        <taxon>Anaeromyxobacteraceae</taxon>
        <taxon>Anaeromyxobacter</taxon>
    </lineage>
</organism>
<keyword evidence="4 5" id="KW-0411">Iron-sulfur</keyword>
<evidence type="ECO:0000313" key="8">
    <source>
        <dbReference type="Proteomes" id="UP001162891"/>
    </source>
</evidence>
<reference evidence="8" key="1">
    <citation type="journal article" date="2022" name="Int. J. Syst. Evol. Microbiol.">
        <title>Anaeromyxobacter oryzae sp. nov., Anaeromyxobacter diazotrophicus sp. nov. and Anaeromyxobacter paludicola sp. nov., isolated from paddy soils.</title>
        <authorList>
            <person name="Itoh H."/>
            <person name="Xu Z."/>
            <person name="Mise K."/>
            <person name="Masuda Y."/>
            <person name="Ushijima N."/>
            <person name="Hayakawa C."/>
            <person name="Shiratori Y."/>
            <person name="Senoo K."/>
        </authorList>
    </citation>
    <scope>NUCLEOTIDE SEQUENCE [LARGE SCALE GENOMIC DNA]</scope>
    <source>
        <strain evidence="8">Red232</strain>
    </source>
</reference>
<dbReference type="Proteomes" id="UP001162891">
    <property type="component" value="Chromosome"/>
</dbReference>
<comment type="similarity">
    <text evidence="1 4 5">Belongs to the complex I 20 kDa subunit family.</text>
</comment>
<dbReference type="PANTHER" id="PTHR11995">
    <property type="entry name" value="NADH DEHYDROGENASE"/>
    <property type="match status" value="1"/>
</dbReference>
<proteinExistence type="inferred from homology"/>
<dbReference type="EMBL" id="AP025591">
    <property type="protein sequence ID" value="BDG01851.1"/>
    <property type="molecule type" value="Genomic_DNA"/>
</dbReference>
<keyword evidence="8" id="KW-1185">Reference proteome</keyword>
<comment type="catalytic activity">
    <reaction evidence="4">
        <text>a quinone + NADH + 5 H(+)(in) = a quinol + NAD(+) + 4 H(+)(out)</text>
        <dbReference type="Rhea" id="RHEA:57888"/>
        <dbReference type="ChEBI" id="CHEBI:15378"/>
        <dbReference type="ChEBI" id="CHEBI:24646"/>
        <dbReference type="ChEBI" id="CHEBI:57540"/>
        <dbReference type="ChEBI" id="CHEBI:57945"/>
        <dbReference type="ChEBI" id="CHEBI:132124"/>
    </reaction>
</comment>
<dbReference type="HAMAP" id="MF_01356">
    <property type="entry name" value="NDH1_NuoB"/>
    <property type="match status" value="1"/>
</dbReference>
<keyword evidence="4" id="KW-0472">Membrane</keyword>
<evidence type="ECO:0000259" key="6">
    <source>
        <dbReference type="Pfam" id="PF01058"/>
    </source>
</evidence>
<evidence type="ECO:0000256" key="1">
    <source>
        <dbReference type="ARBA" id="ARBA00009173"/>
    </source>
</evidence>
<dbReference type="PANTHER" id="PTHR11995:SF14">
    <property type="entry name" value="NADH DEHYDROGENASE [UBIQUINONE] IRON-SULFUR PROTEIN 7, MITOCHONDRIAL"/>
    <property type="match status" value="1"/>
</dbReference>
<feature type="binding site" evidence="4">
    <location>
        <position position="142"/>
    </location>
    <ligand>
        <name>[4Fe-4S] cluster</name>
        <dbReference type="ChEBI" id="CHEBI:49883"/>
    </ligand>
</feature>
<comment type="subcellular location">
    <subcellularLocation>
        <location evidence="4">Cell membrane</location>
        <topology evidence="4">Peripheral membrane protein</topology>
        <orientation evidence="4">Cytoplasmic side</orientation>
    </subcellularLocation>
</comment>
<dbReference type="NCBIfam" id="TIGR01957">
    <property type="entry name" value="nuoB_fam"/>
    <property type="match status" value="1"/>
</dbReference>
<dbReference type="NCBIfam" id="NF011392">
    <property type="entry name" value="PRK14817.1"/>
    <property type="match status" value="1"/>
</dbReference>
<protein>
    <recommendedName>
        <fullName evidence="4">NADH-quinone oxidoreductase subunit B</fullName>
        <ecNumber evidence="4">7.1.1.-</ecNumber>
    </recommendedName>
    <alternativeName>
        <fullName evidence="4">NADH dehydrogenase I subunit B</fullName>
    </alternativeName>
    <alternativeName>
        <fullName evidence="4">NDH-1 subunit B</fullName>
    </alternativeName>
</protein>